<dbReference type="PANTHER" id="PTHR43547">
    <property type="entry name" value="TWO-COMPONENT HISTIDINE KINASE"/>
    <property type="match status" value="1"/>
</dbReference>
<comment type="catalytic activity">
    <reaction evidence="1">
        <text>ATP + protein L-histidine = ADP + protein N-phospho-L-histidine.</text>
        <dbReference type="EC" id="2.7.13.3"/>
    </reaction>
</comment>
<dbReference type="SUPFAM" id="SSF47384">
    <property type="entry name" value="Homodimeric domain of signal transducing histidine kinase"/>
    <property type="match status" value="1"/>
</dbReference>
<dbReference type="Gene3D" id="3.30.565.10">
    <property type="entry name" value="Histidine kinase-like ATPase, C-terminal domain"/>
    <property type="match status" value="1"/>
</dbReference>
<accession>A0AAE6JLE7</accession>
<dbReference type="SMART" id="SM00116">
    <property type="entry name" value="CBS"/>
    <property type="match status" value="2"/>
</dbReference>
<dbReference type="Gene3D" id="1.10.287.130">
    <property type="match status" value="1"/>
</dbReference>
<reference evidence="5 7" key="1">
    <citation type="submission" date="2019-08" db="EMBL/GenBank/DDBJ databases">
        <title>Comparative genome analysis confer to the adaptation heavy metal polluted environment.</title>
        <authorList>
            <person name="Li Y."/>
        </authorList>
    </citation>
    <scope>NUCLEOTIDE SEQUENCE [LARGE SCALE GENOMIC DNA]</scope>
    <source>
        <strain evidence="5 7">P2</strain>
    </source>
</reference>
<dbReference type="Pfam" id="PF02518">
    <property type="entry name" value="HATPase_c"/>
    <property type="match status" value="1"/>
</dbReference>
<dbReference type="EMBL" id="CP071880">
    <property type="protein sequence ID" value="QTE49621.1"/>
    <property type="molecule type" value="Genomic_DNA"/>
</dbReference>
<dbReference type="SUPFAM" id="SSF54631">
    <property type="entry name" value="CBS-domain pair"/>
    <property type="match status" value="1"/>
</dbReference>
<evidence type="ECO:0000259" key="4">
    <source>
        <dbReference type="PROSITE" id="PS50109"/>
    </source>
</evidence>
<reference evidence="6 8" key="2">
    <citation type="submission" date="2021-03" db="EMBL/GenBank/DDBJ databases">
        <title>Mucilaginibacter strains isolated from gold and copper mining confer multi heavy-metal resistance.</title>
        <authorList>
            <person name="Li Y."/>
        </authorList>
    </citation>
    <scope>NUCLEOTIDE SEQUENCE [LARGE SCALE GENOMIC DNA]</scope>
    <source>
        <strain evidence="6 8">P2-4</strain>
    </source>
</reference>
<dbReference type="InterPro" id="IPR005467">
    <property type="entry name" value="His_kinase_dom"/>
</dbReference>
<dbReference type="CDD" id="cd00075">
    <property type="entry name" value="HATPase"/>
    <property type="match status" value="1"/>
</dbReference>
<dbReference type="InterPro" id="IPR003594">
    <property type="entry name" value="HATPase_dom"/>
</dbReference>
<dbReference type="InterPro" id="IPR003661">
    <property type="entry name" value="HisK_dim/P_dom"/>
</dbReference>
<evidence type="ECO:0000313" key="6">
    <source>
        <dbReference type="EMBL" id="QTE49621.1"/>
    </source>
</evidence>
<dbReference type="PANTHER" id="PTHR43547:SF2">
    <property type="entry name" value="HYBRID SIGNAL TRANSDUCTION HISTIDINE KINASE C"/>
    <property type="match status" value="1"/>
</dbReference>
<dbReference type="PRINTS" id="PR00344">
    <property type="entry name" value="BCTRLSENSOR"/>
</dbReference>
<dbReference type="InterPro" id="IPR004358">
    <property type="entry name" value="Sig_transdc_His_kin-like_C"/>
</dbReference>
<dbReference type="InterPro" id="IPR000644">
    <property type="entry name" value="CBS_dom"/>
</dbReference>
<dbReference type="Proteomes" id="UP000250557">
    <property type="component" value="Chromosome"/>
</dbReference>
<sequence>MKINSLISRSYQTTSVLEDTRDVLQFLQECEYLAVTDEESQILGIVTLKDLNAQPESRNLIDCDINKPIVTYEHTINEVFHLMRESGFDYLPVYDQQNFVGVIEIIAITGCFATVLEESKREYQKVIHDLRNPISNIYGLIGLFNNAENNNENIDVLKLCDISCKHALNILDDLLYVEIEESKPLSKVITELNGFYKQCLDEQTGLCVQKNIKIIVDFCDTKYQKVIDPVTVKRAVQNVIANAIKFSYPDSSIKIMTNMEDGKMILTIVDAGIGIPDHYHDQIFEKFTVAGRSGTKGEPSTGLGLCFTKQCLEQHGGEIYFKSTEGKGSIFYIRL</sequence>
<keyword evidence="3" id="KW-0597">Phosphoprotein</keyword>
<dbReference type="RefSeq" id="WP_112653941.1">
    <property type="nucleotide sequence ID" value="NZ_CP043451.1"/>
</dbReference>
<organism evidence="5 7">
    <name type="scientific">Mucilaginibacter rubeus</name>
    <dbReference type="NCBI Taxonomy" id="2027860"/>
    <lineage>
        <taxon>Bacteria</taxon>
        <taxon>Pseudomonadati</taxon>
        <taxon>Bacteroidota</taxon>
        <taxon>Sphingobacteriia</taxon>
        <taxon>Sphingobacteriales</taxon>
        <taxon>Sphingobacteriaceae</taxon>
        <taxon>Mucilaginibacter</taxon>
    </lineage>
</organism>
<evidence type="ECO:0000256" key="3">
    <source>
        <dbReference type="ARBA" id="ARBA00022553"/>
    </source>
</evidence>
<feature type="domain" description="Histidine kinase" evidence="4">
    <location>
        <begin position="125"/>
        <end position="335"/>
    </location>
</feature>
<evidence type="ECO:0000256" key="1">
    <source>
        <dbReference type="ARBA" id="ARBA00000085"/>
    </source>
</evidence>
<dbReference type="Gene3D" id="3.10.580.10">
    <property type="entry name" value="CBS-domain"/>
    <property type="match status" value="1"/>
</dbReference>
<dbReference type="Pfam" id="PF00571">
    <property type="entry name" value="CBS"/>
    <property type="match status" value="2"/>
</dbReference>
<dbReference type="InterPro" id="IPR036097">
    <property type="entry name" value="HisK_dim/P_sf"/>
</dbReference>
<evidence type="ECO:0000313" key="7">
    <source>
        <dbReference type="Proteomes" id="UP000250557"/>
    </source>
</evidence>
<evidence type="ECO:0000313" key="5">
    <source>
        <dbReference type="EMBL" id="QEM07811.1"/>
    </source>
</evidence>
<dbReference type="CDD" id="cd00082">
    <property type="entry name" value="HisKA"/>
    <property type="match status" value="1"/>
</dbReference>
<dbReference type="SMART" id="SM00387">
    <property type="entry name" value="HATPase_c"/>
    <property type="match status" value="1"/>
</dbReference>
<proteinExistence type="predicted"/>
<dbReference type="InterPro" id="IPR036890">
    <property type="entry name" value="HATPase_C_sf"/>
</dbReference>
<dbReference type="InterPro" id="IPR046342">
    <property type="entry name" value="CBS_dom_sf"/>
</dbReference>
<protein>
    <recommendedName>
        <fullName evidence="2">histidine kinase</fullName>
        <ecNumber evidence="2">2.7.13.3</ecNumber>
    </recommendedName>
</protein>
<dbReference type="EC" id="2.7.13.3" evidence="2"/>
<dbReference type="Proteomes" id="UP000663940">
    <property type="component" value="Chromosome"/>
</dbReference>
<keyword evidence="8" id="KW-1185">Reference proteome</keyword>
<dbReference type="EMBL" id="CP043451">
    <property type="protein sequence ID" value="QEM07811.1"/>
    <property type="molecule type" value="Genomic_DNA"/>
</dbReference>
<evidence type="ECO:0000313" key="8">
    <source>
        <dbReference type="Proteomes" id="UP000663940"/>
    </source>
</evidence>
<name>A0AAE6JLE7_9SPHI</name>
<dbReference type="GO" id="GO:0000155">
    <property type="term" value="F:phosphorelay sensor kinase activity"/>
    <property type="evidence" value="ECO:0007669"/>
    <property type="project" value="InterPro"/>
</dbReference>
<dbReference type="SUPFAM" id="SSF55874">
    <property type="entry name" value="ATPase domain of HSP90 chaperone/DNA topoisomerase II/histidine kinase"/>
    <property type="match status" value="1"/>
</dbReference>
<evidence type="ECO:0000256" key="2">
    <source>
        <dbReference type="ARBA" id="ARBA00012438"/>
    </source>
</evidence>
<dbReference type="AlphaFoldDB" id="A0AAE6JLE7"/>
<dbReference type="PROSITE" id="PS50109">
    <property type="entry name" value="HIS_KIN"/>
    <property type="match status" value="1"/>
</dbReference>
<gene>
    <name evidence="5" type="ORF">DIU31_031520</name>
    <name evidence="6" type="ORF">J3L21_29505</name>
</gene>